<keyword evidence="4" id="KW-1185">Reference proteome</keyword>
<dbReference type="NCBIfam" id="TIGR01617">
    <property type="entry name" value="arsC_related"/>
    <property type="match status" value="1"/>
</dbReference>
<dbReference type="AlphaFoldDB" id="A0A0U5J7R5"/>
<dbReference type="PANTHER" id="PTHR30041:SF8">
    <property type="entry name" value="PROTEIN YFFB"/>
    <property type="match status" value="1"/>
</dbReference>
<dbReference type="Pfam" id="PF03960">
    <property type="entry name" value="ArsC"/>
    <property type="match status" value="1"/>
</dbReference>
<dbReference type="EMBL" id="LN879502">
    <property type="protein sequence ID" value="CUI16121.1"/>
    <property type="molecule type" value="Genomic_DNA"/>
</dbReference>
<dbReference type="PROSITE" id="PS51353">
    <property type="entry name" value="ARSC"/>
    <property type="match status" value="1"/>
</dbReference>
<dbReference type="InterPro" id="IPR036249">
    <property type="entry name" value="Thioredoxin-like_sf"/>
</dbReference>
<name>A0A0U5J7R5_9BACT</name>
<protein>
    <submittedName>
        <fullName evidence="3">Putative arsenate reductase</fullName>
    </submittedName>
</protein>
<dbReference type="Gene3D" id="3.40.30.10">
    <property type="entry name" value="Glutaredoxin"/>
    <property type="match status" value="1"/>
</dbReference>
<sequence length="117" mass="13441">MIIYVYSKCSTCQKALSFLTQKKIAFTRREITETPPSLQELQTMLDYKEGDIKKLFNSSGQLYREWQLSEKLKSLSSDEALTLLSQHGMLVKRPFLLGEGIGLTGFNEKEWESLVDL</sequence>
<dbReference type="RefSeq" id="WP_059060075.1">
    <property type="nucleotide sequence ID" value="NZ_LN879502.1"/>
</dbReference>
<proteinExistence type="inferred from homology"/>
<evidence type="ECO:0000256" key="2">
    <source>
        <dbReference type="PROSITE-ProRule" id="PRU01282"/>
    </source>
</evidence>
<dbReference type="CDD" id="cd03036">
    <property type="entry name" value="ArsC_like"/>
    <property type="match status" value="1"/>
</dbReference>
<accession>A0A0U5J7R5</accession>
<dbReference type="KEGG" id="pnl:PNK_0493"/>
<dbReference type="STRING" id="389348.PNK_0493"/>
<reference evidence="4" key="1">
    <citation type="submission" date="2015-09" db="EMBL/GenBank/DDBJ databases">
        <authorList>
            <person name="Bertelli C."/>
        </authorList>
    </citation>
    <scope>NUCLEOTIDE SEQUENCE [LARGE SCALE GENOMIC DNA]</scope>
    <source>
        <strain evidence="4">KNic</strain>
    </source>
</reference>
<dbReference type="InParanoid" id="A0A0U5J7R5"/>
<evidence type="ECO:0000313" key="4">
    <source>
        <dbReference type="Proteomes" id="UP000069902"/>
    </source>
</evidence>
<dbReference type="PANTHER" id="PTHR30041">
    <property type="entry name" value="ARSENATE REDUCTASE"/>
    <property type="match status" value="1"/>
</dbReference>
<evidence type="ECO:0000313" key="3">
    <source>
        <dbReference type="EMBL" id="CUI16121.1"/>
    </source>
</evidence>
<comment type="similarity">
    <text evidence="1 2">Belongs to the ArsC family.</text>
</comment>
<dbReference type="SUPFAM" id="SSF52833">
    <property type="entry name" value="Thioredoxin-like"/>
    <property type="match status" value="1"/>
</dbReference>
<evidence type="ECO:0000256" key="1">
    <source>
        <dbReference type="ARBA" id="ARBA00007198"/>
    </source>
</evidence>
<gene>
    <name evidence="3" type="ORF">PNK_0493</name>
</gene>
<dbReference type="Proteomes" id="UP000069902">
    <property type="component" value="Chromosome cPNK"/>
</dbReference>
<dbReference type="PATRIC" id="fig|389348.3.peg.543"/>
<dbReference type="PROSITE" id="PS51354">
    <property type="entry name" value="GLUTAREDOXIN_2"/>
    <property type="match status" value="1"/>
</dbReference>
<dbReference type="InterPro" id="IPR006504">
    <property type="entry name" value="Tscrpt_reg_Spx/MgsR"/>
</dbReference>
<dbReference type="InterPro" id="IPR006660">
    <property type="entry name" value="Arsenate_reductase-like"/>
</dbReference>
<organism evidence="3 4">
    <name type="scientific">Candidatus Protochlamydia naegleriophila</name>
    <dbReference type="NCBI Taxonomy" id="389348"/>
    <lineage>
        <taxon>Bacteria</taxon>
        <taxon>Pseudomonadati</taxon>
        <taxon>Chlamydiota</taxon>
        <taxon>Chlamydiia</taxon>
        <taxon>Parachlamydiales</taxon>
        <taxon>Parachlamydiaceae</taxon>
        <taxon>Candidatus Protochlamydia</taxon>
    </lineage>
</organism>